<protein>
    <submittedName>
        <fullName evidence="2">Uncharacterized protein</fullName>
    </submittedName>
</protein>
<evidence type="ECO:0000256" key="1">
    <source>
        <dbReference type="SAM" id="MobiDB-lite"/>
    </source>
</evidence>
<feature type="region of interest" description="Disordered" evidence="1">
    <location>
        <begin position="97"/>
        <end position="135"/>
    </location>
</feature>
<dbReference type="AlphaFoldDB" id="A0A316ZCS5"/>
<gene>
    <name evidence="2" type="ORF">FA09DRAFT_254172</name>
</gene>
<proteinExistence type="predicted"/>
<reference evidence="2 3" key="1">
    <citation type="journal article" date="2018" name="Mol. Biol. Evol.">
        <title>Broad Genomic Sampling Reveals a Smut Pathogenic Ancestry of the Fungal Clade Ustilaginomycotina.</title>
        <authorList>
            <person name="Kijpornyongpan T."/>
            <person name="Mondo S.J."/>
            <person name="Barry K."/>
            <person name="Sandor L."/>
            <person name="Lee J."/>
            <person name="Lipzen A."/>
            <person name="Pangilinan J."/>
            <person name="LaButti K."/>
            <person name="Hainaut M."/>
            <person name="Henrissat B."/>
            <person name="Grigoriev I.V."/>
            <person name="Spatafora J.W."/>
            <person name="Aime M.C."/>
        </authorList>
    </citation>
    <scope>NUCLEOTIDE SEQUENCE [LARGE SCALE GENOMIC DNA]</scope>
    <source>
        <strain evidence="2 3">MCA 4186</strain>
    </source>
</reference>
<feature type="region of interest" description="Disordered" evidence="1">
    <location>
        <begin position="166"/>
        <end position="197"/>
    </location>
</feature>
<evidence type="ECO:0000313" key="3">
    <source>
        <dbReference type="Proteomes" id="UP000245946"/>
    </source>
</evidence>
<keyword evidence="3" id="KW-1185">Reference proteome</keyword>
<name>A0A316ZCS5_9BASI</name>
<organism evidence="2 3">
    <name type="scientific">Tilletiopsis washingtonensis</name>
    <dbReference type="NCBI Taxonomy" id="58919"/>
    <lineage>
        <taxon>Eukaryota</taxon>
        <taxon>Fungi</taxon>
        <taxon>Dikarya</taxon>
        <taxon>Basidiomycota</taxon>
        <taxon>Ustilaginomycotina</taxon>
        <taxon>Exobasidiomycetes</taxon>
        <taxon>Entylomatales</taxon>
        <taxon>Entylomatales incertae sedis</taxon>
        <taxon>Tilletiopsis</taxon>
    </lineage>
</organism>
<dbReference type="Proteomes" id="UP000245946">
    <property type="component" value="Unassembled WGS sequence"/>
</dbReference>
<evidence type="ECO:0000313" key="2">
    <source>
        <dbReference type="EMBL" id="PWN98824.1"/>
    </source>
</evidence>
<sequence length="197" mass="21079">MQRCVGAAAAGAGGPGSTFTLTPRRCVCRRHAGQRSANAKLWVRPSVLAHGAACVRARRESPRSPSRPLLAGAAILGCMLGRGGTARWAQQASEVTQGALKSPRWPEREVRRNEGGIADERQRRHSSGTRGVVRPSPARLACRRRCHARCLRAPADLFLPAASRRPACAKNGSTDDQGHLALAHPMPSSIKDESSEL</sequence>
<dbReference type="EMBL" id="KZ819290">
    <property type="protein sequence ID" value="PWN98824.1"/>
    <property type="molecule type" value="Genomic_DNA"/>
</dbReference>
<dbReference type="GeneID" id="37267256"/>
<dbReference type="RefSeq" id="XP_025599103.1">
    <property type="nucleotide sequence ID" value="XM_025739710.1"/>
</dbReference>
<accession>A0A316ZCS5</accession>
<feature type="compositionally biased region" description="Basic and acidic residues" evidence="1">
    <location>
        <begin position="104"/>
        <end position="122"/>
    </location>
</feature>